<evidence type="ECO:0000313" key="2">
    <source>
        <dbReference type="Proteomes" id="UP000265520"/>
    </source>
</evidence>
<name>A0A392SSN1_9FABA</name>
<dbReference type="AlphaFoldDB" id="A0A392SSN1"/>
<evidence type="ECO:0000313" key="1">
    <source>
        <dbReference type="EMBL" id="MCI50930.1"/>
    </source>
</evidence>
<dbReference type="Proteomes" id="UP000265520">
    <property type="component" value="Unassembled WGS sequence"/>
</dbReference>
<reference evidence="1 2" key="1">
    <citation type="journal article" date="2018" name="Front. Plant Sci.">
        <title>Red Clover (Trifolium pratense) and Zigzag Clover (T. medium) - A Picture of Genomic Similarities and Differences.</title>
        <authorList>
            <person name="Dluhosova J."/>
            <person name="Istvanek J."/>
            <person name="Nedelnik J."/>
            <person name="Repkova J."/>
        </authorList>
    </citation>
    <scope>NUCLEOTIDE SEQUENCE [LARGE SCALE GENOMIC DNA]</scope>
    <source>
        <strain evidence="2">cv. 10/8</strain>
        <tissue evidence="1">Leaf</tissue>
    </source>
</reference>
<dbReference type="EMBL" id="LXQA010424221">
    <property type="protein sequence ID" value="MCI50930.1"/>
    <property type="molecule type" value="Genomic_DNA"/>
</dbReference>
<keyword evidence="2" id="KW-1185">Reference proteome</keyword>
<protein>
    <submittedName>
        <fullName evidence="1">Uncharacterized protein</fullName>
    </submittedName>
</protein>
<sequence length="71" mass="7884">MHDDETLAEDIKPFKDDRDAMEMSNFAIDNDDFVFEIYVEPKASSLDLQNLISKGKLVVAADAPLVVVDAP</sequence>
<comment type="caution">
    <text evidence="1">The sequence shown here is derived from an EMBL/GenBank/DDBJ whole genome shotgun (WGS) entry which is preliminary data.</text>
</comment>
<proteinExistence type="predicted"/>
<organism evidence="1 2">
    <name type="scientific">Trifolium medium</name>
    <dbReference type="NCBI Taxonomy" id="97028"/>
    <lineage>
        <taxon>Eukaryota</taxon>
        <taxon>Viridiplantae</taxon>
        <taxon>Streptophyta</taxon>
        <taxon>Embryophyta</taxon>
        <taxon>Tracheophyta</taxon>
        <taxon>Spermatophyta</taxon>
        <taxon>Magnoliopsida</taxon>
        <taxon>eudicotyledons</taxon>
        <taxon>Gunneridae</taxon>
        <taxon>Pentapetalae</taxon>
        <taxon>rosids</taxon>
        <taxon>fabids</taxon>
        <taxon>Fabales</taxon>
        <taxon>Fabaceae</taxon>
        <taxon>Papilionoideae</taxon>
        <taxon>50 kb inversion clade</taxon>
        <taxon>NPAAA clade</taxon>
        <taxon>Hologalegina</taxon>
        <taxon>IRL clade</taxon>
        <taxon>Trifolieae</taxon>
        <taxon>Trifolium</taxon>
    </lineage>
</organism>
<feature type="non-terminal residue" evidence="1">
    <location>
        <position position="71"/>
    </location>
</feature>
<accession>A0A392SSN1</accession>